<dbReference type="PANTHER" id="PTHR30461">
    <property type="entry name" value="DNA-INVERTASE FROM LAMBDOID PROPHAGE"/>
    <property type="match status" value="1"/>
</dbReference>
<evidence type="ECO:0000313" key="7">
    <source>
        <dbReference type="EMBL" id="WCZ35101.1"/>
    </source>
</evidence>
<organism evidence="7 8">
    <name type="scientific">Corynebacterium ihumii</name>
    <dbReference type="NCBI Taxonomy" id="1232427"/>
    <lineage>
        <taxon>Bacteria</taxon>
        <taxon>Bacillati</taxon>
        <taxon>Actinomycetota</taxon>
        <taxon>Actinomycetes</taxon>
        <taxon>Mycobacteriales</taxon>
        <taxon>Corynebacteriaceae</taxon>
        <taxon>Corynebacterium</taxon>
    </lineage>
</organism>
<keyword evidence="4" id="KW-0233">DNA recombination</keyword>
<dbReference type="Gene3D" id="1.10.10.60">
    <property type="entry name" value="Homeodomain-like"/>
    <property type="match status" value="1"/>
</dbReference>
<sequence length="197" mass="22277">MSSGKRVGYVRVSTNDQRVDRQKAAIGDVDEWYEDQCSGKDRHRPELEACLRYLRNDDTLVVASADRLARNLIDLCQIVEELTSRKVTVEFVKENMTFLPDKDDPRAKLYLHMLAAMAEFERALIRERQAEGIALAKAQGKYKGRAPALTLEQKREVRARYAEGVRVASIAREFGVSRPTVYRALNEGAEEASVTTA</sequence>
<dbReference type="PROSITE" id="PS00397">
    <property type="entry name" value="RECOMBINASES_1"/>
    <property type="match status" value="1"/>
</dbReference>
<proteinExistence type="inferred from homology"/>
<reference evidence="7 8" key="1">
    <citation type="submission" date="2020-10" db="EMBL/GenBank/DDBJ databases">
        <title>Complete genome sequence of Corynebacterium ihumii DSM 45751.</title>
        <authorList>
            <person name="Ruckert C."/>
            <person name="Albersmeier A."/>
            <person name="Busche T."/>
            <person name="Jaenicke S."/>
            <person name="Winkler A."/>
            <person name="Friethjonsson O.H."/>
            <person name="Hreggviethsson G.O."/>
            <person name="Lambert C."/>
            <person name="Badcock D."/>
            <person name="Bernaerts K."/>
            <person name="Anne J."/>
            <person name="Economou A."/>
            <person name="Kalinowski J."/>
        </authorList>
    </citation>
    <scope>NUCLEOTIDE SEQUENCE [LARGE SCALE GENOMIC DNA]</scope>
    <source>
        <strain evidence="7 8">DSM 45751</strain>
    </source>
</reference>
<dbReference type="PANTHER" id="PTHR30461:SF26">
    <property type="entry name" value="RESOLVASE HOMOLOG YNEB"/>
    <property type="match status" value="1"/>
</dbReference>
<dbReference type="InterPro" id="IPR006120">
    <property type="entry name" value="Resolvase_HTH_dom"/>
</dbReference>
<dbReference type="InterPro" id="IPR036162">
    <property type="entry name" value="Resolvase-like_N_sf"/>
</dbReference>
<evidence type="ECO:0000256" key="5">
    <source>
        <dbReference type="PROSITE-ProRule" id="PRU10137"/>
    </source>
</evidence>
<dbReference type="InterPro" id="IPR050639">
    <property type="entry name" value="SSR_resolvase"/>
</dbReference>
<dbReference type="SUPFAM" id="SSF53041">
    <property type="entry name" value="Resolvase-like"/>
    <property type="match status" value="1"/>
</dbReference>
<evidence type="ECO:0000256" key="1">
    <source>
        <dbReference type="ARBA" id="ARBA00009913"/>
    </source>
</evidence>
<evidence type="ECO:0000313" key="8">
    <source>
        <dbReference type="Proteomes" id="UP001220577"/>
    </source>
</evidence>
<dbReference type="Proteomes" id="UP001220577">
    <property type="component" value="Chromosome"/>
</dbReference>
<dbReference type="Gene3D" id="3.40.50.1390">
    <property type="entry name" value="Resolvase, N-terminal catalytic domain"/>
    <property type="match status" value="1"/>
</dbReference>
<dbReference type="CDD" id="cd00569">
    <property type="entry name" value="HTH_Hin_like"/>
    <property type="match status" value="1"/>
</dbReference>
<feature type="domain" description="Resolvase/invertase-type recombinase catalytic" evidence="6">
    <location>
        <begin position="5"/>
        <end position="140"/>
    </location>
</feature>
<keyword evidence="8" id="KW-1185">Reference proteome</keyword>
<dbReference type="CDD" id="cd03768">
    <property type="entry name" value="SR_ResInv"/>
    <property type="match status" value="1"/>
</dbReference>
<feature type="active site" description="O-(5'-phospho-DNA)-serine intermediate" evidence="5">
    <location>
        <position position="13"/>
    </location>
</feature>
<keyword evidence="3" id="KW-0238">DNA-binding</keyword>
<dbReference type="InterPro" id="IPR006119">
    <property type="entry name" value="Resolv_N"/>
</dbReference>
<dbReference type="SMART" id="SM00857">
    <property type="entry name" value="Resolvase"/>
    <property type="match status" value="1"/>
</dbReference>
<dbReference type="SUPFAM" id="SSF46689">
    <property type="entry name" value="Homeodomain-like"/>
    <property type="match status" value="1"/>
</dbReference>
<protein>
    <submittedName>
        <fullName evidence="7">DNA-invertase hin</fullName>
    </submittedName>
</protein>
<evidence type="ECO:0000256" key="2">
    <source>
        <dbReference type="ARBA" id="ARBA00022908"/>
    </source>
</evidence>
<keyword evidence="2" id="KW-0229">DNA integration</keyword>
<name>A0ABY7UES0_9CORY</name>
<evidence type="ECO:0000256" key="3">
    <source>
        <dbReference type="ARBA" id="ARBA00023125"/>
    </source>
</evidence>
<dbReference type="EMBL" id="CP063190">
    <property type="protein sequence ID" value="WCZ35101.1"/>
    <property type="molecule type" value="Genomic_DNA"/>
</dbReference>
<accession>A0ABY7UES0</accession>
<dbReference type="InterPro" id="IPR009057">
    <property type="entry name" value="Homeodomain-like_sf"/>
</dbReference>
<gene>
    <name evidence="7" type="primary">hin</name>
    <name evidence="7" type="ORF">CIHUM_08455</name>
</gene>
<evidence type="ECO:0000256" key="4">
    <source>
        <dbReference type="ARBA" id="ARBA00023172"/>
    </source>
</evidence>
<dbReference type="Pfam" id="PF00239">
    <property type="entry name" value="Resolvase"/>
    <property type="match status" value="1"/>
</dbReference>
<comment type="similarity">
    <text evidence="1">Belongs to the site-specific recombinase resolvase family.</text>
</comment>
<dbReference type="Pfam" id="PF02796">
    <property type="entry name" value="HTH_7"/>
    <property type="match status" value="1"/>
</dbReference>
<evidence type="ECO:0000259" key="6">
    <source>
        <dbReference type="PROSITE" id="PS51736"/>
    </source>
</evidence>
<dbReference type="InterPro" id="IPR006118">
    <property type="entry name" value="Recombinase_CS"/>
</dbReference>
<dbReference type="PROSITE" id="PS51736">
    <property type="entry name" value="RECOMBINASES_3"/>
    <property type="match status" value="1"/>
</dbReference>
<dbReference type="RefSeq" id="WP_034998234.1">
    <property type="nucleotide sequence ID" value="NZ_CP063190.1"/>
</dbReference>